<dbReference type="EMBL" id="CCCS020000082">
    <property type="protein sequence ID" value="CDQ12175.1"/>
    <property type="molecule type" value="Genomic_DNA"/>
</dbReference>
<dbReference type="RefSeq" id="WP_156103971.1">
    <property type="nucleotide sequence ID" value="NZ_CCCS020000082.1"/>
</dbReference>
<reference evidence="3 4" key="3">
    <citation type="submission" date="2017-03" db="EMBL/GenBank/DDBJ databases">
        <authorList>
            <person name="Regsiter A."/>
            <person name="William W."/>
        </authorList>
    </citation>
    <scope>NUCLEOTIDE SEQUENCE [LARGE SCALE GENOMIC DNA]</scope>
    <source>
        <strain evidence="3">PRJEB5721</strain>
    </source>
</reference>
<proteinExistence type="predicted"/>
<protein>
    <submittedName>
        <fullName evidence="2">Uncharacterized protein</fullName>
    </submittedName>
</protein>
<reference evidence="2" key="2">
    <citation type="submission" date="2014-07" db="EMBL/GenBank/DDBJ databases">
        <title>Initial genome analysis of the psychrotolerant acidophile Acidithiobacillus ferrivorans CF27: insights into iron and sulfur oxidation pathways and into biofilm formation.</title>
        <authorList>
            <person name="Talla E."/>
            <person name="Hedrich S."/>
            <person name="Mangenot S."/>
            <person name="Ji B."/>
            <person name="Johnson D.B."/>
            <person name="Barbe V."/>
            <person name="Bonnefoy V."/>
        </authorList>
    </citation>
    <scope>NUCLEOTIDE SEQUENCE [LARGE SCALE GENOMIC DNA]</scope>
    <source>
        <strain evidence="2">CF27</strain>
    </source>
</reference>
<dbReference type="AlphaFoldDB" id="A0A060UUS0"/>
<name>A0A060UUS0_9PROT</name>
<keyword evidence="1" id="KW-1133">Transmembrane helix</keyword>
<gene>
    <name evidence="3" type="ORF">AFERRI_30219</name>
    <name evidence="2" type="ORF">AFERRI_90031</name>
</gene>
<evidence type="ECO:0000313" key="4">
    <source>
        <dbReference type="Proteomes" id="UP000193925"/>
    </source>
</evidence>
<evidence type="ECO:0000313" key="2">
    <source>
        <dbReference type="EMBL" id="CDQ12175.1"/>
    </source>
</evidence>
<feature type="transmembrane region" description="Helical" evidence="1">
    <location>
        <begin position="6"/>
        <end position="25"/>
    </location>
</feature>
<organism evidence="2">
    <name type="scientific">Acidithiobacillus ferrivorans</name>
    <dbReference type="NCBI Taxonomy" id="160808"/>
    <lineage>
        <taxon>Bacteria</taxon>
        <taxon>Pseudomonadati</taxon>
        <taxon>Pseudomonadota</taxon>
        <taxon>Acidithiobacillia</taxon>
        <taxon>Acidithiobacillales</taxon>
        <taxon>Acidithiobacillaceae</taxon>
        <taxon>Acidithiobacillus</taxon>
    </lineage>
</organism>
<accession>A0A060UUS0</accession>
<evidence type="ECO:0000313" key="3">
    <source>
        <dbReference type="EMBL" id="SMH66487.1"/>
    </source>
</evidence>
<keyword evidence="1" id="KW-0472">Membrane</keyword>
<evidence type="ECO:0000256" key="1">
    <source>
        <dbReference type="SAM" id="Phobius"/>
    </source>
</evidence>
<keyword evidence="1" id="KW-0812">Transmembrane</keyword>
<dbReference type="Proteomes" id="UP000193925">
    <property type="component" value="Chromosome AFERRI"/>
</dbReference>
<sequence>MIHFDALIAALWIVPAVAILLMLAIRRPCWAEYMSAAIIVWPRVP</sequence>
<dbReference type="EMBL" id="LT841305">
    <property type="protein sequence ID" value="SMH66487.1"/>
    <property type="molecule type" value="Genomic_DNA"/>
</dbReference>
<reference evidence="2" key="1">
    <citation type="submission" date="2014-03" db="EMBL/GenBank/DDBJ databases">
        <authorList>
            <person name="Genoscope - CEA"/>
        </authorList>
    </citation>
    <scope>NUCLEOTIDE SEQUENCE [LARGE SCALE GENOMIC DNA]</scope>
    <source>
        <strain evidence="2">CF27</strain>
    </source>
</reference>
<keyword evidence="4" id="KW-1185">Reference proteome</keyword>